<dbReference type="InterPro" id="IPR055298">
    <property type="entry name" value="AtLOH3-like"/>
</dbReference>
<accession>A0A484M5E2</accession>
<proteinExistence type="predicted"/>
<dbReference type="AlphaFoldDB" id="A0A484M5E2"/>
<dbReference type="PANTHER" id="PTHR11697">
    <property type="entry name" value="GENERAL TRANSCRIPTION FACTOR 2-RELATED ZINC FINGER PROTEIN"/>
    <property type="match status" value="1"/>
</dbReference>
<dbReference type="Pfam" id="PF05699">
    <property type="entry name" value="Dimer_Tnp_hAT"/>
    <property type="match status" value="1"/>
</dbReference>
<feature type="non-terminal residue" evidence="2">
    <location>
        <position position="231"/>
    </location>
</feature>
<evidence type="ECO:0000313" key="2">
    <source>
        <dbReference type="EMBL" id="VFQ84042.1"/>
    </source>
</evidence>
<sequence>MELLRCVACLSRRDSFHNFDVAKLVRLSQFYPNDFSEVHAKELQNQLETYIMDVTSDDRFSNLNGLGDLSTVLVETKKHTTFPLVYKLLKLSLVLPVATAGVERCFSAMNLVKTYLRNRIGDEFFSDCLLSYVEKDMLERVENETVIDRFQKMKTRRGSRVTFIRGEHRPAGRPVATGQPATTAARSSWKFLVAVDRRAGRRPPASLPVPPLQNAAAARLLARRRHLTGGQ</sequence>
<dbReference type="Proteomes" id="UP000595140">
    <property type="component" value="Unassembled WGS sequence"/>
</dbReference>
<dbReference type="SUPFAM" id="SSF53098">
    <property type="entry name" value="Ribonuclease H-like"/>
    <property type="match status" value="1"/>
</dbReference>
<dbReference type="PANTHER" id="PTHR11697:SF230">
    <property type="entry name" value="ZINC FINGER, MYM DOMAIN CONTAINING 1"/>
    <property type="match status" value="1"/>
</dbReference>
<name>A0A484M5E2_9ASTE</name>
<keyword evidence="3" id="KW-1185">Reference proteome</keyword>
<reference evidence="2 3" key="1">
    <citation type="submission" date="2018-04" db="EMBL/GenBank/DDBJ databases">
        <authorList>
            <person name="Vogel A."/>
        </authorList>
    </citation>
    <scope>NUCLEOTIDE SEQUENCE [LARGE SCALE GENOMIC DNA]</scope>
</reference>
<dbReference type="InterPro" id="IPR008906">
    <property type="entry name" value="HATC_C_dom"/>
</dbReference>
<dbReference type="InterPro" id="IPR012337">
    <property type="entry name" value="RNaseH-like_sf"/>
</dbReference>
<dbReference type="GO" id="GO:0046983">
    <property type="term" value="F:protein dimerization activity"/>
    <property type="evidence" value="ECO:0007669"/>
    <property type="project" value="InterPro"/>
</dbReference>
<protein>
    <recommendedName>
        <fullName evidence="1">HAT C-terminal dimerisation domain-containing protein</fullName>
    </recommendedName>
</protein>
<feature type="domain" description="HAT C-terminal dimerisation" evidence="1">
    <location>
        <begin position="76"/>
        <end position="137"/>
    </location>
</feature>
<dbReference type="EMBL" id="OOIL02002696">
    <property type="protein sequence ID" value="VFQ84042.1"/>
    <property type="molecule type" value="Genomic_DNA"/>
</dbReference>
<evidence type="ECO:0000259" key="1">
    <source>
        <dbReference type="Pfam" id="PF05699"/>
    </source>
</evidence>
<gene>
    <name evidence="2" type="ORF">CCAM_LOCUS25818</name>
</gene>
<organism evidence="2 3">
    <name type="scientific">Cuscuta campestris</name>
    <dbReference type="NCBI Taxonomy" id="132261"/>
    <lineage>
        <taxon>Eukaryota</taxon>
        <taxon>Viridiplantae</taxon>
        <taxon>Streptophyta</taxon>
        <taxon>Embryophyta</taxon>
        <taxon>Tracheophyta</taxon>
        <taxon>Spermatophyta</taxon>
        <taxon>Magnoliopsida</taxon>
        <taxon>eudicotyledons</taxon>
        <taxon>Gunneridae</taxon>
        <taxon>Pentapetalae</taxon>
        <taxon>asterids</taxon>
        <taxon>lamiids</taxon>
        <taxon>Solanales</taxon>
        <taxon>Convolvulaceae</taxon>
        <taxon>Cuscuteae</taxon>
        <taxon>Cuscuta</taxon>
        <taxon>Cuscuta subgen. Grammica</taxon>
        <taxon>Cuscuta sect. Cleistogrammica</taxon>
    </lineage>
</organism>
<dbReference type="OrthoDB" id="118159at2759"/>
<evidence type="ECO:0000313" key="3">
    <source>
        <dbReference type="Proteomes" id="UP000595140"/>
    </source>
</evidence>